<name>A0A1H8ZQR5_9BACT</name>
<dbReference type="Gene3D" id="3.20.20.30">
    <property type="entry name" value="Luciferase-like domain"/>
    <property type="match status" value="1"/>
</dbReference>
<dbReference type="Proteomes" id="UP000199021">
    <property type="component" value="Unassembled WGS sequence"/>
</dbReference>
<keyword evidence="7" id="KW-1185">Reference proteome</keyword>
<dbReference type="InParanoid" id="A0A1H8ZQR5"/>
<keyword evidence="2" id="KW-0288">FMN</keyword>
<reference evidence="7" key="1">
    <citation type="submission" date="2016-10" db="EMBL/GenBank/DDBJ databases">
        <authorList>
            <person name="Varghese N."/>
            <person name="Submissions S."/>
        </authorList>
    </citation>
    <scope>NUCLEOTIDE SEQUENCE [LARGE SCALE GENOMIC DNA]</scope>
    <source>
        <strain evidence="7">DSM 24740</strain>
    </source>
</reference>
<evidence type="ECO:0000256" key="2">
    <source>
        <dbReference type="ARBA" id="ARBA00022643"/>
    </source>
</evidence>
<dbReference type="RefSeq" id="WP_090165117.1">
    <property type="nucleotide sequence ID" value="NZ_FOFB01000001.1"/>
</dbReference>
<dbReference type="SUPFAM" id="SSF51679">
    <property type="entry name" value="Bacterial luciferase-like"/>
    <property type="match status" value="1"/>
</dbReference>
<evidence type="ECO:0000259" key="5">
    <source>
        <dbReference type="Pfam" id="PF00296"/>
    </source>
</evidence>
<keyword evidence="4" id="KW-0503">Monooxygenase</keyword>
<dbReference type="STRING" id="478744.SAMN05444359_101414"/>
<dbReference type="InterPro" id="IPR036661">
    <property type="entry name" value="Luciferase-like_sf"/>
</dbReference>
<proteinExistence type="predicted"/>
<sequence length="320" mass="35786">MKAFESINKGFNNVFVAGEMSIGVVVPIDDYAVGAPPNMSAHLERAQLVESLGFKALWLRDIPFNVPTFGDVGQTYDPFTYLGYLAGQTSEIALGVSSIALPLHHPVHVVKAAATIDRLSGGRMILGVASGDRPDEYPAMGIDFESRGEQFREAVAYLRAAQESFPTLETAHYGKLDGRVDVLPKASGHKIPLLITGRSRQSLEWNAEHGDGWMYYLRDPYSQQHTITEWRDLVARHATYDKPFMQAMYIILHPDPDFRPQPIQLGFRTGIHFLNEFLQLLKEVGVNHLAINLRFDTGNTEDTLERLAEHVLPNFHSADK</sequence>
<dbReference type="InterPro" id="IPR020020">
    <property type="entry name" value="Luciferase-type_oxidoreductase"/>
</dbReference>
<dbReference type="AlphaFoldDB" id="A0A1H8ZQR5"/>
<feature type="domain" description="Luciferase-like" evidence="5">
    <location>
        <begin position="20"/>
        <end position="255"/>
    </location>
</feature>
<dbReference type="Pfam" id="PF00296">
    <property type="entry name" value="Bac_luciferase"/>
    <property type="match status" value="1"/>
</dbReference>
<dbReference type="NCBIfam" id="TIGR03571">
    <property type="entry name" value="lucif_BA3436"/>
    <property type="match status" value="1"/>
</dbReference>
<evidence type="ECO:0000256" key="3">
    <source>
        <dbReference type="ARBA" id="ARBA00023002"/>
    </source>
</evidence>
<evidence type="ECO:0000256" key="1">
    <source>
        <dbReference type="ARBA" id="ARBA00022630"/>
    </source>
</evidence>
<protein>
    <submittedName>
        <fullName evidence="6">Luciferase-type oxidoreductase, BA3436 family</fullName>
    </submittedName>
</protein>
<evidence type="ECO:0000256" key="4">
    <source>
        <dbReference type="ARBA" id="ARBA00023033"/>
    </source>
</evidence>
<dbReference type="GO" id="GO:0004497">
    <property type="term" value="F:monooxygenase activity"/>
    <property type="evidence" value="ECO:0007669"/>
    <property type="project" value="UniProtKB-KW"/>
</dbReference>
<evidence type="ECO:0000313" key="6">
    <source>
        <dbReference type="EMBL" id="SEP66715.1"/>
    </source>
</evidence>
<keyword evidence="1" id="KW-0285">Flavoprotein</keyword>
<dbReference type="InterPro" id="IPR011251">
    <property type="entry name" value="Luciferase-like_dom"/>
</dbReference>
<accession>A0A1H8ZQR5</accession>
<keyword evidence="3" id="KW-0560">Oxidoreductase</keyword>
<dbReference type="InterPro" id="IPR051260">
    <property type="entry name" value="Diverse_substr_monoxygenases"/>
</dbReference>
<evidence type="ECO:0000313" key="7">
    <source>
        <dbReference type="Proteomes" id="UP000199021"/>
    </source>
</evidence>
<dbReference type="OrthoDB" id="7239898at2"/>
<dbReference type="PANTHER" id="PTHR30011">
    <property type="entry name" value="ALKANESULFONATE MONOOXYGENASE-RELATED"/>
    <property type="match status" value="1"/>
</dbReference>
<dbReference type="GO" id="GO:0016705">
    <property type="term" value="F:oxidoreductase activity, acting on paired donors, with incorporation or reduction of molecular oxygen"/>
    <property type="evidence" value="ECO:0007669"/>
    <property type="project" value="InterPro"/>
</dbReference>
<organism evidence="6 7">
    <name type="scientific">Neolewinella agarilytica</name>
    <dbReference type="NCBI Taxonomy" id="478744"/>
    <lineage>
        <taxon>Bacteria</taxon>
        <taxon>Pseudomonadati</taxon>
        <taxon>Bacteroidota</taxon>
        <taxon>Saprospiria</taxon>
        <taxon>Saprospirales</taxon>
        <taxon>Lewinellaceae</taxon>
        <taxon>Neolewinella</taxon>
    </lineage>
</organism>
<dbReference type="PANTHER" id="PTHR30011:SF16">
    <property type="entry name" value="C2H2 FINGER DOMAIN TRANSCRIPTION FACTOR (EUROFUNG)-RELATED"/>
    <property type="match status" value="1"/>
</dbReference>
<gene>
    <name evidence="6" type="ORF">SAMN05444359_101414</name>
</gene>
<dbReference type="EMBL" id="FOFB01000001">
    <property type="protein sequence ID" value="SEP66715.1"/>
    <property type="molecule type" value="Genomic_DNA"/>
</dbReference>